<dbReference type="EMBL" id="JAAGSC010000044">
    <property type="protein sequence ID" value="NDY96864.1"/>
    <property type="molecule type" value="Genomic_DNA"/>
</dbReference>
<keyword evidence="5" id="KW-0460">Magnesium</keyword>
<dbReference type="RefSeq" id="WP_164212251.1">
    <property type="nucleotide sequence ID" value="NZ_JAAGSC010000044.1"/>
</dbReference>
<keyword evidence="4" id="KW-0378">Hydrolase</keyword>
<evidence type="ECO:0000256" key="6">
    <source>
        <dbReference type="ARBA" id="ARBA00023211"/>
    </source>
</evidence>
<evidence type="ECO:0000256" key="1">
    <source>
        <dbReference type="ARBA" id="ARBA00001936"/>
    </source>
</evidence>
<dbReference type="PANTHER" id="PTHR12992">
    <property type="entry name" value="NUDIX HYDROLASE"/>
    <property type="match status" value="1"/>
</dbReference>
<dbReference type="InterPro" id="IPR015797">
    <property type="entry name" value="NUDIX_hydrolase-like_dom_sf"/>
</dbReference>
<dbReference type="InterPro" id="IPR000086">
    <property type="entry name" value="NUDIX_hydrolase_dom"/>
</dbReference>
<evidence type="ECO:0000256" key="5">
    <source>
        <dbReference type="ARBA" id="ARBA00022842"/>
    </source>
</evidence>
<dbReference type="NCBIfam" id="NF007980">
    <property type="entry name" value="PRK10707.1"/>
    <property type="match status" value="1"/>
</dbReference>
<keyword evidence="6" id="KW-0464">Manganese</keyword>
<sequence>MTDLDDRLERLSSRLFPADTPVAELAVDGYRPDGASVWQPRPAAVLVPLMRAPEPSLLLTVRSGGTLTHAGQVAFPGGGRYGDETFPIDTALREAEEETGITAESVRILGLMRQFDTISAYRVVPVVGLLDEVPSFNPCPREVRAVFTVPLARVLDPASYCRHRVMHRQRDYEVWSMRSERWTVWGATAAMLAHLAELSAAA</sequence>
<accession>A0A845V2C5</accession>
<name>A0A845V2C5_9GAMM</name>
<reference evidence="8 9" key="1">
    <citation type="submission" date="2020-02" db="EMBL/GenBank/DDBJ databases">
        <authorList>
            <person name="Zhang X.-Y."/>
        </authorList>
    </citation>
    <scope>NUCLEOTIDE SEQUENCE [LARGE SCALE GENOMIC DNA]</scope>
    <source>
        <strain evidence="8 9">C33</strain>
    </source>
</reference>
<keyword evidence="9" id="KW-1185">Reference proteome</keyword>
<comment type="cofactor">
    <cofactor evidence="1">
        <name>Mn(2+)</name>
        <dbReference type="ChEBI" id="CHEBI:29035"/>
    </cofactor>
</comment>
<comment type="caution">
    <text evidence="8">The sequence shown here is derived from an EMBL/GenBank/DDBJ whole genome shotgun (WGS) entry which is preliminary data.</text>
</comment>
<dbReference type="PROSITE" id="PS51462">
    <property type="entry name" value="NUDIX"/>
    <property type="match status" value="1"/>
</dbReference>
<protein>
    <submittedName>
        <fullName evidence="8">CoA pyrophosphatase</fullName>
    </submittedName>
</protein>
<proteinExistence type="predicted"/>
<dbReference type="GO" id="GO:0046872">
    <property type="term" value="F:metal ion binding"/>
    <property type="evidence" value="ECO:0007669"/>
    <property type="project" value="UniProtKB-KW"/>
</dbReference>
<evidence type="ECO:0000313" key="8">
    <source>
        <dbReference type="EMBL" id="NDY96864.1"/>
    </source>
</evidence>
<comment type="cofactor">
    <cofactor evidence="2">
        <name>Mg(2+)</name>
        <dbReference type="ChEBI" id="CHEBI:18420"/>
    </cofactor>
</comment>
<feature type="domain" description="Nudix hydrolase" evidence="7">
    <location>
        <begin position="40"/>
        <end position="178"/>
    </location>
</feature>
<dbReference type="AlphaFoldDB" id="A0A845V2C5"/>
<dbReference type="GO" id="GO:0010945">
    <property type="term" value="F:coenzyme A diphosphatase activity"/>
    <property type="evidence" value="ECO:0007669"/>
    <property type="project" value="InterPro"/>
</dbReference>
<evidence type="ECO:0000313" key="9">
    <source>
        <dbReference type="Proteomes" id="UP000484885"/>
    </source>
</evidence>
<keyword evidence="3" id="KW-0479">Metal-binding</keyword>
<evidence type="ECO:0000256" key="2">
    <source>
        <dbReference type="ARBA" id="ARBA00001946"/>
    </source>
</evidence>
<evidence type="ECO:0000256" key="3">
    <source>
        <dbReference type="ARBA" id="ARBA00022723"/>
    </source>
</evidence>
<organism evidence="8 9">
    <name type="scientific">Wenzhouxiangella limi</name>
    <dbReference type="NCBI Taxonomy" id="2707351"/>
    <lineage>
        <taxon>Bacteria</taxon>
        <taxon>Pseudomonadati</taxon>
        <taxon>Pseudomonadota</taxon>
        <taxon>Gammaproteobacteria</taxon>
        <taxon>Chromatiales</taxon>
        <taxon>Wenzhouxiangellaceae</taxon>
        <taxon>Wenzhouxiangella</taxon>
    </lineage>
</organism>
<dbReference type="Pfam" id="PF00293">
    <property type="entry name" value="NUDIX"/>
    <property type="match status" value="1"/>
</dbReference>
<dbReference type="Gene3D" id="3.90.79.10">
    <property type="entry name" value="Nucleoside Triphosphate Pyrophosphohydrolase"/>
    <property type="match status" value="1"/>
</dbReference>
<dbReference type="SUPFAM" id="SSF55811">
    <property type="entry name" value="Nudix"/>
    <property type="match status" value="1"/>
</dbReference>
<dbReference type="InterPro" id="IPR045121">
    <property type="entry name" value="CoAse"/>
</dbReference>
<gene>
    <name evidence="8" type="ORF">G3I74_14115</name>
</gene>
<dbReference type="PANTHER" id="PTHR12992:SF11">
    <property type="entry name" value="MITOCHONDRIAL COENZYME A DIPHOSPHATASE NUDT8"/>
    <property type="match status" value="1"/>
</dbReference>
<dbReference type="CDD" id="cd03426">
    <property type="entry name" value="NUDIX_CoAse_Nudt7"/>
    <property type="match status" value="1"/>
</dbReference>
<dbReference type="Proteomes" id="UP000484885">
    <property type="component" value="Unassembled WGS sequence"/>
</dbReference>
<evidence type="ECO:0000256" key="4">
    <source>
        <dbReference type="ARBA" id="ARBA00022801"/>
    </source>
</evidence>
<evidence type="ECO:0000259" key="7">
    <source>
        <dbReference type="PROSITE" id="PS51462"/>
    </source>
</evidence>